<feature type="transmembrane region" description="Helical" evidence="6">
    <location>
        <begin position="18"/>
        <end position="36"/>
    </location>
</feature>
<feature type="transmembrane region" description="Helical" evidence="6">
    <location>
        <begin position="110"/>
        <end position="139"/>
    </location>
</feature>
<dbReference type="STRING" id="241244.ATY39_05865"/>
<evidence type="ECO:0000313" key="8">
    <source>
        <dbReference type="EMBL" id="AMW99027.1"/>
    </source>
</evidence>
<feature type="transmembrane region" description="Helical" evidence="6">
    <location>
        <begin position="236"/>
        <end position="261"/>
    </location>
</feature>
<dbReference type="PANTHER" id="PTHR46795:SF3">
    <property type="entry name" value="ABC TRANSPORTER PERMEASE"/>
    <property type="match status" value="1"/>
</dbReference>
<evidence type="ECO:0000256" key="6">
    <source>
        <dbReference type="PIRNR" id="PIRNR018968"/>
    </source>
</evidence>
<reference evidence="8 9" key="1">
    <citation type="journal article" date="2016" name="Genome Announc.">
        <title>Whole-Genome Sequence of Rummeliibacillus stabekisii Strain PP9 Isolated from Antarctic Soil.</title>
        <authorList>
            <person name="da Mota F.F."/>
            <person name="Vollu R.E."/>
            <person name="Jurelevicius D."/>
            <person name="Seldin L."/>
        </authorList>
    </citation>
    <scope>NUCLEOTIDE SEQUENCE [LARGE SCALE GENOMIC DNA]</scope>
    <source>
        <strain evidence="8 9">PP9</strain>
    </source>
</reference>
<gene>
    <name evidence="8" type="ORF">ATY39_05865</name>
</gene>
<keyword evidence="3 6" id="KW-0812">Transmembrane</keyword>
<dbReference type="RefSeq" id="WP_066787190.1">
    <property type="nucleotide sequence ID" value="NZ_CP014806.1"/>
</dbReference>
<dbReference type="PANTHER" id="PTHR46795">
    <property type="entry name" value="ABC TRANSPORTER PERMEASE-RELATED-RELATED"/>
    <property type="match status" value="1"/>
</dbReference>
<feature type="transmembrane region" description="Helical" evidence="6">
    <location>
        <begin position="603"/>
        <end position="621"/>
    </location>
</feature>
<evidence type="ECO:0000256" key="5">
    <source>
        <dbReference type="ARBA" id="ARBA00023136"/>
    </source>
</evidence>
<accession>A0A143HBB3</accession>
<evidence type="ECO:0000256" key="2">
    <source>
        <dbReference type="ARBA" id="ARBA00022475"/>
    </source>
</evidence>
<dbReference type="OrthoDB" id="1705903at2"/>
<dbReference type="GO" id="GO:0055085">
    <property type="term" value="P:transmembrane transport"/>
    <property type="evidence" value="ECO:0007669"/>
    <property type="project" value="UniProtKB-UniRule"/>
</dbReference>
<dbReference type="InterPro" id="IPR052536">
    <property type="entry name" value="ABC-4_Integral_Memb_Prot"/>
</dbReference>
<feature type="transmembrane region" description="Helical" evidence="6">
    <location>
        <begin position="292"/>
        <end position="319"/>
    </location>
</feature>
<dbReference type="PIRSF" id="PIRSF018968">
    <property type="entry name" value="ABC_permease_BceB"/>
    <property type="match status" value="1"/>
</dbReference>
<feature type="transmembrane region" description="Helical" evidence="6">
    <location>
        <begin position="56"/>
        <end position="76"/>
    </location>
</feature>
<comment type="subcellular location">
    <subcellularLocation>
        <location evidence="1 6">Cell membrane</location>
        <topology evidence="1 6">Multi-pass membrane protein</topology>
    </subcellularLocation>
</comment>
<keyword evidence="9" id="KW-1185">Reference proteome</keyword>
<feature type="transmembrane region" description="Helical" evidence="6">
    <location>
        <begin position="151"/>
        <end position="176"/>
    </location>
</feature>
<name>A0A143HBB3_9BACL</name>
<dbReference type="GO" id="GO:0005886">
    <property type="term" value="C:plasma membrane"/>
    <property type="evidence" value="ECO:0007669"/>
    <property type="project" value="UniProtKB-SubCell"/>
</dbReference>
<sequence>MKISTLILRSMRKNIKHYYLYFFALIFSSALYFSFVTLQHNDAIDQLTQSSIKAGAGFKVGAVMLVVIVFFFVFYANQLFLKRRSKEIGLFQIVGMPKSTISYILALENLLLWVAALVAGILIGFLFSRFFALIFLKIIHVDGLVMLDFSFIALVQTLIVFAGLFIIVLIQTTWVVNRSTLLQLFHTTSNSEQKMKKMNPIQLILGALGLAAIVYGYFLSTTIFNINESANENTLFIKMGVVLASVIIGTYFVFRFSIALIMNAIRSSKNGHLSLKDVLAVSPIMHKMKSNALSLSIITILTALALTVLSLSSITYYSIGAQIEQYTPYDMSVANDEGSAFEKSLQAKEINYRTDYYELLNVPIDFTPVMKNEEAKQASKGNQYSDTIVLKESDVKKKLPSISLNKNEAYILGYNSIFQKIMPLEIGNQMKLRVNNSIKHLKLIGVEAKNSVPSEITYGGKKTIVLSDQLFNQIKTNKQILKQTGWRTYTGYTIINSEQMDKAISLYKKTTKGGIFTTNSKGDFAPERQFSIKSEAYKHSLENIGLLIFVTGFLGLAFLLATGSILYFKQMTEAEEERESFKTLRKIGFTTDEIMKGIRRKQLFSFGIPLVVGVCHSYFAVKSGWMLFGTELVIPLVVTIGIYMVLYSIFAILSTKYYRKIVNDSLPQ</sequence>
<evidence type="ECO:0000313" key="9">
    <source>
        <dbReference type="Proteomes" id="UP000076021"/>
    </source>
</evidence>
<dbReference type="Pfam" id="PF02687">
    <property type="entry name" value="FtsX"/>
    <property type="match status" value="1"/>
</dbReference>
<dbReference type="AlphaFoldDB" id="A0A143HBB3"/>
<evidence type="ECO:0000259" key="7">
    <source>
        <dbReference type="Pfam" id="PF02687"/>
    </source>
</evidence>
<dbReference type="InterPro" id="IPR003838">
    <property type="entry name" value="ABC3_permease_C"/>
</dbReference>
<reference evidence="9" key="2">
    <citation type="submission" date="2016-03" db="EMBL/GenBank/DDBJ databases">
        <authorList>
            <person name="Ploux O."/>
        </authorList>
    </citation>
    <scope>NUCLEOTIDE SEQUENCE [LARGE SCALE GENOMIC DNA]</scope>
    <source>
        <strain evidence="9">PP9</strain>
    </source>
</reference>
<feature type="domain" description="ABC3 transporter permease C-terminal" evidence="7">
    <location>
        <begin position="62"/>
        <end position="169"/>
    </location>
</feature>
<dbReference type="Proteomes" id="UP000076021">
    <property type="component" value="Chromosome"/>
</dbReference>
<feature type="transmembrane region" description="Helical" evidence="6">
    <location>
        <begin position="203"/>
        <end position="224"/>
    </location>
</feature>
<keyword evidence="4 6" id="KW-1133">Transmembrane helix</keyword>
<dbReference type="KEGG" id="rst:ATY39_05865"/>
<proteinExistence type="inferred from homology"/>
<comment type="similarity">
    <text evidence="6">Belongs to the ABC-4 integral membrane protein family.</text>
</comment>
<feature type="transmembrane region" description="Helical" evidence="6">
    <location>
        <begin position="544"/>
        <end position="568"/>
    </location>
</feature>
<keyword evidence="2 6" id="KW-1003">Cell membrane</keyword>
<keyword evidence="5 6" id="KW-0472">Membrane</keyword>
<evidence type="ECO:0000256" key="4">
    <source>
        <dbReference type="ARBA" id="ARBA00022989"/>
    </source>
</evidence>
<feature type="transmembrane region" description="Helical" evidence="6">
    <location>
        <begin position="633"/>
        <end position="653"/>
    </location>
</feature>
<evidence type="ECO:0000256" key="3">
    <source>
        <dbReference type="ARBA" id="ARBA00022692"/>
    </source>
</evidence>
<keyword evidence="6" id="KW-0813">Transport</keyword>
<protein>
    <recommendedName>
        <fullName evidence="7">ABC3 transporter permease C-terminal domain-containing protein</fullName>
    </recommendedName>
</protein>
<evidence type="ECO:0000256" key="1">
    <source>
        <dbReference type="ARBA" id="ARBA00004651"/>
    </source>
</evidence>
<organism evidence="8 9">
    <name type="scientific">Rummeliibacillus stabekisii</name>
    <dbReference type="NCBI Taxonomy" id="241244"/>
    <lineage>
        <taxon>Bacteria</taxon>
        <taxon>Bacillati</taxon>
        <taxon>Bacillota</taxon>
        <taxon>Bacilli</taxon>
        <taxon>Bacillales</taxon>
        <taxon>Caryophanaceae</taxon>
        <taxon>Rummeliibacillus</taxon>
    </lineage>
</organism>
<dbReference type="EMBL" id="CP014806">
    <property type="protein sequence ID" value="AMW99027.1"/>
    <property type="molecule type" value="Genomic_DNA"/>
</dbReference>
<dbReference type="InterPro" id="IPR027022">
    <property type="entry name" value="ABC_permease_BceB-typ"/>
</dbReference>